<protein>
    <recommendedName>
        <fullName evidence="3 12">Thymidylate kinase</fullName>
        <ecNumber evidence="2 12">2.7.4.9</ecNumber>
    </recommendedName>
    <alternativeName>
        <fullName evidence="9 12">dTMP kinase</fullName>
    </alternativeName>
</protein>
<evidence type="ECO:0000256" key="12">
    <source>
        <dbReference type="HAMAP-Rule" id="MF_00165"/>
    </source>
</evidence>
<comment type="similarity">
    <text evidence="1 12">Belongs to the thymidylate kinase family.</text>
</comment>
<dbReference type="Proteomes" id="UP000238701">
    <property type="component" value="Unassembled WGS sequence"/>
</dbReference>
<comment type="function">
    <text evidence="11 12">Phosphorylation of dTMP to form dTDP in both de novo and salvage pathways of dTTP synthesis.</text>
</comment>
<proteinExistence type="inferred from homology"/>
<evidence type="ECO:0000313" key="15">
    <source>
        <dbReference type="EMBL" id="SPF38870.1"/>
    </source>
</evidence>
<keyword evidence="6 12" id="KW-0547">Nucleotide-binding</keyword>
<gene>
    <name evidence="12 15" type="primary">tmk</name>
    <name evidence="15" type="ORF">SBA1_210016</name>
</gene>
<dbReference type="EC" id="2.7.4.9" evidence="2 12"/>
<evidence type="ECO:0000256" key="6">
    <source>
        <dbReference type="ARBA" id="ARBA00022741"/>
    </source>
</evidence>
<evidence type="ECO:0000256" key="8">
    <source>
        <dbReference type="ARBA" id="ARBA00022840"/>
    </source>
</evidence>
<dbReference type="Pfam" id="PF02223">
    <property type="entry name" value="Thymidylate_kin"/>
    <property type="match status" value="1"/>
</dbReference>
<evidence type="ECO:0000259" key="14">
    <source>
        <dbReference type="Pfam" id="PF02223"/>
    </source>
</evidence>
<dbReference type="GO" id="GO:0005524">
    <property type="term" value="F:ATP binding"/>
    <property type="evidence" value="ECO:0007669"/>
    <property type="project" value="UniProtKB-UniRule"/>
</dbReference>
<dbReference type="FunFam" id="3.40.50.300:FF:000225">
    <property type="entry name" value="Thymidylate kinase"/>
    <property type="match status" value="1"/>
</dbReference>
<name>A0A2U3KH63_9BACT</name>
<dbReference type="EMBL" id="OMOD01000113">
    <property type="protein sequence ID" value="SPF38870.1"/>
    <property type="molecule type" value="Genomic_DNA"/>
</dbReference>
<evidence type="ECO:0000256" key="2">
    <source>
        <dbReference type="ARBA" id="ARBA00012980"/>
    </source>
</evidence>
<evidence type="ECO:0000256" key="3">
    <source>
        <dbReference type="ARBA" id="ARBA00017144"/>
    </source>
</evidence>
<dbReference type="InterPro" id="IPR039430">
    <property type="entry name" value="Thymidylate_kin-like_dom"/>
</dbReference>
<feature type="binding site" evidence="12">
    <location>
        <begin position="15"/>
        <end position="22"/>
    </location>
    <ligand>
        <name>ATP</name>
        <dbReference type="ChEBI" id="CHEBI:30616"/>
    </ligand>
</feature>
<dbReference type="SUPFAM" id="SSF52540">
    <property type="entry name" value="P-loop containing nucleoside triphosphate hydrolases"/>
    <property type="match status" value="1"/>
</dbReference>
<dbReference type="CDD" id="cd01672">
    <property type="entry name" value="TMPK"/>
    <property type="match status" value="1"/>
</dbReference>
<evidence type="ECO:0000256" key="13">
    <source>
        <dbReference type="SAM" id="MobiDB-lite"/>
    </source>
</evidence>
<accession>A0A2U3KH63</accession>
<feature type="region of interest" description="Disordered" evidence="13">
    <location>
        <begin position="149"/>
        <end position="169"/>
    </location>
</feature>
<keyword evidence="8 12" id="KW-0067">ATP-binding</keyword>
<keyword evidence="7 12" id="KW-0418">Kinase</keyword>
<dbReference type="PANTHER" id="PTHR10344">
    <property type="entry name" value="THYMIDYLATE KINASE"/>
    <property type="match status" value="1"/>
</dbReference>
<keyword evidence="5 12" id="KW-0545">Nucleotide biosynthesis</keyword>
<dbReference type="GO" id="GO:0006235">
    <property type="term" value="P:dTTP biosynthetic process"/>
    <property type="evidence" value="ECO:0007669"/>
    <property type="project" value="UniProtKB-UniRule"/>
</dbReference>
<evidence type="ECO:0000256" key="1">
    <source>
        <dbReference type="ARBA" id="ARBA00009776"/>
    </source>
</evidence>
<evidence type="ECO:0000256" key="10">
    <source>
        <dbReference type="ARBA" id="ARBA00048743"/>
    </source>
</evidence>
<dbReference type="PANTHER" id="PTHR10344:SF4">
    <property type="entry name" value="UMP-CMP KINASE 2, MITOCHONDRIAL"/>
    <property type="match status" value="1"/>
</dbReference>
<dbReference type="GO" id="GO:0004798">
    <property type="term" value="F:dTMP kinase activity"/>
    <property type="evidence" value="ECO:0007669"/>
    <property type="project" value="UniProtKB-UniRule"/>
</dbReference>
<evidence type="ECO:0000256" key="7">
    <source>
        <dbReference type="ARBA" id="ARBA00022777"/>
    </source>
</evidence>
<keyword evidence="4 12" id="KW-0808">Transferase</keyword>
<dbReference type="InterPro" id="IPR018095">
    <property type="entry name" value="Thymidylate_kin_CS"/>
</dbReference>
<evidence type="ECO:0000256" key="9">
    <source>
        <dbReference type="ARBA" id="ARBA00029962"/>
    </source>
</evidence>
<reference evidence="16" key="1">
    <citation type="submission" date="2018-02" db="EMBL/GenBank/DDBJ databases">
        <authorList>
            <person name="Hausmann B."/>
        </authorList>
    </citation>
    <scope>NUCLEOTIDE SEQUENCE [LARGE SCALE GENOMIC DNA]</scope>
    <source>
        <strain evidence="16">Peat soil MAG SbA1</strain>
    </source>
</reference>
<dbReference type="HAMAP" id="MF_00165">
    <property type="entry name" value="Thymidylate_kinase"/>
    <property type="match status" value="1"/>
</dbReference>
<dbReference type="GO" id="GO:0005829">
    <property type="term" value="C:cytosol"/>
    <property type="evidence" value="ECO:0007669"/>
    <property type="project" value="TreeGrafter"/>
</dbReference>
<evidence type="ECO:0000256" key="11">
    <source>
        <dbReference type="ARBA" id="ARBA00057735"/>
    </source>
</evidence>
<evidence type="ECO:0000256" key="4">
    <source>
        <dbReference type="ARBA" id="ARBA00022679"/>
    </source>
</evidence>
<comment type="catalytic activity">
    <reaction evidence="10 12">
        <text>dTMP + ATP = dTDP + ADP</text>
        <dbReference type="Rhea" id="RHEA:13517"/>
        <dbReference type="ChEBI" id="CHEBI:30616"/>
        <dbReference type="ChEBI" id="CHEBI:58369"/>
        <dbReference type="ChEBI" id="CHEBI:63528"/>
        <dbReference type="ChEBI" id="CHEBI:456216"/>
        <dbReference type="EC" id="2.7.4.9"/>
    </reaction>
</comment>
<sequence>MRQMSRRGKFITLEGLDGTGKSTQMRMLAAALSAAGHKVVETREPGGTPTGEKIRKVLLDSGTAGLSPLAEMALMFASRAQHIAEVLEPALAAGNIVLCDRFTDSTEAYQGSGRRLGSEPVRELHRVLCGNLQPDLTLLLDSNPAASLGRARRRNQRVSRSANRSHDENRFEQETRAFFVRVREGYLAIARREPGRVVTVDAQGTPRQTHQRILEAVQKKLRL</sequence>
<dbReference type="InterPro" id="IPR018094">
    <property type="entry name" value="Thymidylate_kinase"/>
</dbReference>
<dbReference type="PROSITE" id="PS01331">
    <property type="entry name" value="THYMIDYLATE_KINASE"/>
    <property type="match status" value="1"/>
</dbReference>
<dbReference type="GO" id="GO:0006227">
    <property type="term" value="P:dUDP biosynthetic process"/>
    <property type="evidence" value="ECO:0007669"/>
    <property type="project" value="TreeGrafter"/>
</dbReference>
<dbReference type="AlphaFoldDB" id="A0A2U3KH63"/>
<dbReference type="GO" id="GO:0006233">
    <property type="term" value="P:dTDP biosynthetic process"/>
    <property type="evidence" value="ECO:0007669"/>
    <property type="project" value="InterPro"/>
</dbReference>
<evidence type="ECO:0000256" key="5">
    <source>
        <dbReference type="ARBA" id="ARBA00022727"/>
    </source>
</evidence>
<dbReference type="InterPro" id="IPR027417">
    <property type="entry name" value="P-loop_NTPase"/>
</dbReference>
<dbReference type="Gene3D" id="3.40.50.300">
    <property type="entry name" value="P-loop containing nucleotide triphosphate hydrolases"/>
    <property type="match status" value="1"/>
</dbReference>
<organism evidence="15 16">
    <name type="scientific">Candidatus Sulfotelmatobacter kueseliae</name>
    <dbReference type="NCBI Taxonomy" id="2042962"/>
    <lineage>
        <taxon>Bacteria</taxon>
        <taxon>Pseudomonadati</taxon>
        <taxon>Acidobacteriota</taxon>
        <taxon>Terriglobia</taxon>
        <taxon>Terriglobales</taxon>
        <taxon>Candidatus Korobacteraceae</taxon>
        <taxon>Candidatus Sulfotelmatobacter</taxon>
    </lineage>
</organism>
<feature type="domain" description="Thymidylate kinase-like" evidence="14">
    <location>
        <begin position="13"/>
        <end position="213"/>
    </location>
</feature>
<dbReference type="NCBIfam" id="TIGR00041">
    <property type="entry name" value="DTMP_kinase"/>
    <property type="match status" value="1"/>
</dbReference>
<evidence type="ECO:0000313" key="16">
    <source>
        <dbReference type="Proteomes" id="UP000238701"/>
    </source>
</evidence>